<dbReference type="InterPro" id="IPR035959">
    <property type="entry name" value="RutC-like_sf"/>
</dbReference>
<dbReference type="CDD" id="cd00448">
    <property type="entry name" value="YjgF_YER057c_UK114_family"/>
    <property type="match status" value="1"/>
</dbReference>
<dbReference type="SUPFAM" id="SSF55298">
    <property type="entry name" value="YjgF-like"/>
    <property type="match status" value="1"/>
</dbReference>
<dbReference type="PANTHER" id="PTHR11803">
    <property type="entry name" value="2-IMINOBUTANOATE/2-IMINOPROPANOATE DEAMINASE RIDA"/>
    <property type="match status" value="1"/>
</dbReference>
<gene>
    <name evidence="2" type="ORF">HK18_01910</name>
</gene>
<organism evidence="2 3">
    <name type="scientific">Commensalibacter intestini</name>
    <dbReference type="NCBI Taxonomy" id="479936"/>
    <lineage>
        <taxon>Bacteria</taxon>
        <taxon>Pseudomonadati</taxon>
        <taxon>Pseudomonadota</taxon>
        <taxon>Alphaproteobacteria</taxon>
        <taxon>Acetobacterales</taxon>
        <taxon>Acetobacteraceae</taxon>
    </lineage>
</organism>
<dbReference type="Proteomes" id="UP000194946">
    <property type="component" value="Unassembled WGS sequence"/>
</dbReference>
<dbReference type="AlphaFoldDB" id="A0A251ZXG1"/>
<protein>
    <submittedName>
        <fullName evidence="2">Endoribonuclease L-PSP</fullName>
    </submittedName>
</protein>
<reference evidence="3" key="1">
    <citation type="submission" date="2014-06" db="EMBL/GenBank/DDBJ databases">
        <authorList>
            <person name="Winans N.J."/>
            <person name="Newell P.D."/>
            <person name="Douglas A.E."/>
        </authorList>
    </citation>
    <scope>NUCLEOTIDE SEQUENCE [LARGE SCALE GENOMIC DNA]</scope>
    <source>
        <strain evidence="3">DmL_052</strain>
    </source>
</reference>
<dbReference type="EMBL" id="JOPB01000001">
    <property type="protein sequence ID" value="OUI79341.1"/>
    <property type="molecule type" value="Genomic_DNA"/>
</dbReference>
<proteinExistence type="inferred from homology"/>
<evidence type="ECO:0000313" key="2">
    <source>
        <dbReference type="EMBL" id="OUI79341.1"/>
    </source>
</evidence>
<comment type="similarity">
    <text evidence="1">Belongs to the RutC family.</text>
</comment>
<dbReference type="GO" id="GO:0005829">
    <property type="term" value="C:cytosol"/>
    <property type="evidence" value="ECO:0007669"/>
    <property type="project" value="TreeGrafter"/>
</dbReference>
<comment type="caution">
    <text evidence="2">The sequence shown here is derived from an EMBL/GenBank/DDBJ whole genome shotgun (WGS) entry which is preliminary data.</text>
</comment>
<dbReference type="InterPro" id="IPR006175">
    <property type="entry name" value="YjgF/YER057c/UK114"/>
</dbReference>
<keyword evidence="3" id="KW-1185">Reference proteome</keyword>
<name>A0A251ZXG1_9PROT</name>
<dbReference type="RefSeq" id="WP_086631718.1">
    <property type="nucleotide sequence ID" value="NZ_JOPB01000001.1"/>
</dbReference>
<accession>A0A251ZXG1</accession>
<dbReference type="Pfam" id="PF01042">
    <property type="entry name" value="Ribonuc_L-PSP"/>
    <property type="match status" value="1"/>
</dbReference>
<evidence type="ECO:0000256" key="1">
    <source>
        <dbReference type="ARBA" id="ARBA00010552"/>
    </source>
</evidence>
<dbReference type="GO" id="GO:0019239">
    <property type="term" value="F:deaminase activity"/>
    <property type="evidence" value="ECO:0007669"/>
    <property type="project" value="TreeGrafter"/>
</dbReference>
<evidence type="ECO:0000313" key="3">
    <source>
        <dbReference type="Proteomes" id="UP000194946"/>
    </source>
</evidence>
<dbReference type="Gene3D" id="3.30.1330.40">
    <property type="entry name" value="RutC-like"/>
    <property type="match status" value="1"/>
</dbReference>
<sequence>MISPFIQSHTSDNNPPGGHYSHCCTAGGLVFISGQLPITKEGVKLVNASFEEQVKQVLENINECLISANTTRNMLAQIRVYITDVDNWPIFDKIYADWIGGHKPARAVLNVPQLHYGVAIEAEAVALVAS</sequence>
<dbReference type="PANTHER" id="PTHR11803:SF58">
    <property type="entry name" value="PROTEIN HMF1-RELATED"/>
    <property type="match status" value="1"/>
</dbReference>